<name>A0AAN8PVV7_PATCE</name>
<dbReference type="Gene3D" id="3.60.10.10">
    <property type="entry name" value="Endonuclease/exonuclease/phosphatase"/>
    <property type="match status" value="1"/>
</dbReference>
<gene>
    <name evidence="3" type="ORF">SNE40_006241</name>
</gene>
<keyword evidence="4" id="KW-1185">Reference proteome</keyword>
<sequence>MVRPDLPAEECLDLDSTCEIKWAKVRTSNNEAILIGAYYREPKSKIEALDELEKSLSKIQNDPSYRNMKILLGGDFNLGDIEWEVGRPMVGARDKVHCDKILQISSYYSLEQINNLPTRQGRILDLLFTSHPSLIQRYITCPPIGLSDHDILSVQTNIKPVINKKAPRTVFNYKKAEWNNIRKDMSDFSEEYLRTSISKTVEDKRTTFKQTLFSTMDKNTPKKVINGKPDIPWMTHKIKRMIRKKQKLYNISRKTQSKEDKETFNNFRKTVRNELHTLYYNYISNLVEPENDKAGKNFYKYIKSRKQDTMSIGTLKHNGRIGDSAKDKAEMLNDQFCSVFTEEDLIDIPSKGISPHPTMPNIQVTAKGVTNCINRLNVKKASGPDKMPIIALKETSTEIAPILQDLYQQSLDTREIPKYWKQTNIVPIFKKGDRTKPANYRPVSLTAVVSKILEHIVVSQIMHHLDSNNILHENQHGFRSRRSCESLLLSTDEISRHMNGGLQVDMAILDFAKAFDKVPHRRLAEKMSYYGICNNTLSWVSSFLRGPSRHSAWAYVVFVVHK</sequence>
<dbReference type="AlphaFoldDB" id="A0AAN8PVV7"/>
<evidence type="ECO:0000313" key="4">
    <source>
        <dbReference type="Proteomes" id="UP001347796"/>
    </source>
</evidence>
<feature type="domain" description="Reverse transcriptase" evidence="1">
    <location>
        <begin position="431"/>
        <end position="549"/>
    </location>
</feature>
<dbReference type="InterPro" id="IPR005135">
    <property type="entry name" value="Endo/exonuclease/phosphatase"/>
</dbReference>
<evidence type="ECO:0000259" key="2">
    <source>
        <dbReference type="Pfam" id="PF14529"/>
    </source>
</evidence>
<proteinExistence type="predicted"/>
<evidence type="ECO:0008006" key="5">
    <source>
        <dbReference type="Google" id="ProtNLM"/>
    </source>
</evidence>
<reference evidence="3 4" key="1">
    <citation type="submission" date="2024-01" db="EMBL/GenBank/DDBJ databases">
        <title>The genome of the rayed Mediterranean limpet Patella caerulea (Linnaeus, 1758).</title>
        <authorList>
            <person name="Anh-Thu Weber A."/>
            <person name="Halstead-Nussloch G."/>
        </authorList>
    </citation>
    <scope>NUCLEOTIDE SEQUENCE [LARGE SCALE GENOMIC DNA]</scope>
    <source>
        <strain evidence="3">AATW-2023a</strain>
        <tissue evidence="3">Whole specimen</tissue>
    </source>
</reference>
<evidence type="ECO:0000313" key="3">
    <source>
        <dbReference type="EMBL" id="KAK6186987.1"/>
    </source>
</evidence>
<dbReference type="InterPro" id="IPR000477">
    <property type="entry name" value="RT_dom"/>
</dbReference>
<dbReference type="GO" id="GO:0031012">
    <property type="term" value="C:extracellular matrix"/>
    <property type="evidence" value="ECO:0007669"/>
    <property type="project" value="TreeGrafter"/>
</dbReference>
<dbReference type="EMBL" id="JAZGQO010000005">
    <property type="protein sequence ID" value="KAK6186987.1"/>
    <property type="molecule type" value="Genomic_DNA"/>
</dbReference>
<dbReference type="GO" id="GO:0003824">
    <property type="term" value="F:catalytic activity"/>
    <property type="evidence" value="ECO:0007669"/>
    <property type="project" value="InterPro"/>
</dbReference>
<dbReference type="Pfam" id="PF00078">
    <property type="entry name" value="RVT_1"/>
    <property type="match status" value="1"/>
</dbReference>
<organism evidence="3 4">
    <name type="scientific">Patella caerulea</name>
    <name type="common">Rayed Mediterranean limpet</name>
    <dbReference type="NCBI Taxonomy" id="87958"/>
    <lineage>
        <taxon>Eukaryota</taxon>
        <taxon>Metazoa</taxon>
        <taxon>Spiralia</taxon>
        <taxon>Lophotrochozoa</taxon>
        <taxon>Mollusca</taxon>
        <taxon>Gastropoda</taxon>
        <taxon>Patellogastropoda</taxon>
        <taxon>Patelloidea</taxon>
        <taxon>Patellidae</taxon>
        <taxon>Patella</taxon>
    </lineage>
</organism>
<dbReference type="CDD" id="cd01650">
    <property type="entry name" value="RT_nLTR_like"/>
    <property type="match status" value="1"/>
</dbReference>
<accession>A0AAN8PVV7</accession>
<dbReference type="Pfam" id="PF14529">
    <property type="entry name" value="Exo_endo_phos_2"/>
    <property type="match status" value="1"/>
</dbReference>
<protein>
    <recommendedName>
        <fullName evidence="5">Reverse transcriptase domain-containing protein</fullName>
    </recommendedName>
</protein>
<dbReference type="SUPFAM" id="SSF56219">
    <property type="entry name" value="DNase I-like"/>
    <property type="match status" value="1"/>
</dbReference>
<dbReference type="GO" id="GO:0061343">
    <property type="term" value="P:cell adhesion involved in heart morphogenesis"/>
    <property type="evidence" value="ECO:0007669"/>
    <property type="project" value="TreeGrafter"/>
</dbReference>
<dbReference type="GO" id="GO:0007508">
    <property type="term" value="P:larval heart development"/>
    <property type="evidence" value="ECO:0007669"/>
    <property type="project" value="TreeGrafter"/>
</dbReference>
<feature type="domain" description="Endonuclease/exonuclease/phosphatase" evidence="2">
    <location>
        <begin position="34"/>
        <end position="150"/>
    </location>
</feature>
<evidence type="ECO:0000259" key="1">
    <source>
        <dbReference type="Pfam" id="PF00078"/>
    </source>
</evidence>
<comment type="caution">
    <text evidence="3">The sequence shown here is derived from an EMBL/GenBank/DDBJ whole genome shotgun (WGS) entry which is preliminary data.</text>
</comment>
<dbReference type="PANTHER" id="PTHR33395">
    <property type="entry name" value="TRANSCRIPTASE, PUTATIVE-RELATED-RELATED"/>
    <property type="match status" value="1"/>
</dbReference>
<dbReference type="InterPro" id="IPR036691">
    <property type="entry name" value="Endo/exonu/phosph_ase_sf"/>
</dbReference>
<dbReference type="PANTHER" id="PTHR33395:SF22">
    <property type="entry name" value="REVERSE TRANSCRIPTASE DOMAIN-CONTAINING PROTEIN"/>
    <property type="match status" value="1"/>
</dbReference>
<dbReference type="Proteomes" id="UP001347796">
    <property type="component" value="Unassembled WGS sequence"/>
</dbReference>